<protein>
    <submittedName>
        <fullName evidence="1">Uncharacterized protein</fullName>
    </submittedName>
</protein>
<dbReference type="Proteomes" id="UP001497516">
    <property type="component" value="Chromosome 7"/>
</dbReference>
<accession>A0AAV2FP77</accession>
<dbReference type="AlphaFoldDB" id="A0AAV2FP77"/>
<evidence type="ECO:0000313" key="2">
    <source>
        <dbReference type="Proteomes" id="UP001497516"/>
    </source>
</evidence>
<organism evidence="1 2">
    <name type="scientific">Linum trigynum</name>
    <dbReference type="NCBI Taxonomy" id="586398"/>
    <lineage>
        <taxon>Eukaryota</taxon>
        <taxon>Viridiplantae</taxon>
        <taxon>Streptophyta</taxon>
        <taxon>Embryophyta</taxon>
        <taxon>Tracheophyta</taxon>
        <taxon>Spermatophyta</taxon>
        <taxon>Magnoliopsida</taxon>
        <taxon>eudicotyledons</taxon>
        <taxon>Gunneridae</taxon>
        <taxon>Pentapetalae</taxon>
        <taxon>rosids</taxon>
        <taxon>fabids</taxon>
        <taxon>Malpighiales</taxon>
        <taxon>Linaceae</taxon>
        <taxon>Linum</taxon>
    </lineage>
</organism>
<name>A0AAV2FP77_9ROSI</name>
<gene>
    <name evidence="1" type="ORF">LTRI10_LOCUS40277</name>
</gene>
<evidence type="ECO:0000313" key="1">
    <source>
        <dbReference type="EMBL" id="CAL1400129.1"/>
    </source>
</evidence>
<sequence>MSIDAIHSLLKVGSGIEGLAPDDDDAADGGGGAVRRQRPEALVGGWSWGGTSGLGCTGAGSTWGHRAVEGFDPRGTQFLSPLEAPASCCGGSPPETALSDRDKTPGHINPKCRASLVIMAPK</sequence>
<dbReference type="EMBL" id="OZ034820">
    <property type="protein sequence ID" value="CAL1400129.1"/>
    <property type="molecule type" value="Genomic_DNA"/>
</dbReference>
<keyword evidence="2" id="KW-1185">Reference proteome</keyword>
<reference evidence="1 2" key="1">
    <citation type="submission" date="2024-04" db="EMBL/GenBank/DDBJ databases">
        <authorList>
            <person name="Fracassetti M."/>
        </authorList>
    </citation>
    <scope>NUCLEOTIDE SEQUENCE [LARGE SCALE GENOMIC DNA]</scope>
</reference>
<proteinExistence type="predicted"/>